<sequence>MLKFLSKLVPDSQLKPVGLAFLGLFFLLAGAPKSWAQLNNRAFYRPIDLKPENDQQLRLQVSGLLFNKDNEYFNKIDDGRTYYGTQLAPRLVYFPSPKFRLEAGIFLQKDYGTEKLRIVQPLFTAIYQHGPHRLLLGNIQGHVQHGYIEPMFDFERVLTTPLEEGTQYLLSTRRLTLDAWVNWQRQQYRFSNYQEEVAGGLATEVTVLEDSLGWRVGIPFQFTGKHLGGQIDTLDKPLQTYFNLATGLRVRKKLPSDLFQAVSFDGYVTQFIDYSFTQELAFDKGYGIYLNAGLNTKLSDLQVAYWRGNGYFSPLGGRLYRSISSTVSDPQYTERYRELLILRVLKDYQLADNLVLTTRFEPLYDLGNKSIDFSFALYLNFNQEFLLTTLRRNK</sequence>
<organism evidence="1 2">
    <name type="scientific">Hymenobacter chitinivorans DSM 11115</name>
    <dbReference type="NCBI Taxonomy" id="1121954"/>
    <lineage>
        <taxon>Bacteria</taxon>
        <taxon>Pseudomonadati</taxon>
        <taxon>Bacteroidota</taxon>
        <taxon>Cytophagia</taxon>
        <taxon>Cytophagales</taxon>
        <taxon>Hymenobacteraceae</taxon>
        <taxon>Hymenobacter</taxon>
    </lineage>
</organism>
<gene>
    <name evidence="1" type="ORF">CLV45_3118</name>
</gene>
<evidence type="ECO:0008006" key="3">
    <source>
        <dbReference type="Google" id="ProtNLM"/>
    </source>
</evidence>
<protein>
    <recommendedName>
        <fullName evidence="3">Phosphate-selective porin O/P</fullName>
    </recommendedName>
</protein>
<dbReference type="AlphaFoldDB" id="A0A2M9BA01"/>
<reference evidence="1 2" key="1">
    <citation type="submission" date="2017-11" db="EMBL/GenBank/DDBJ databases">
        <title>Genomic Encyclopedia of Archaeal and Bacterial Type Strains, Phase II (KMG-II): From Individual Species to Whole Genera.</title>
        <authorList>
            <person name="Goeker M."/>
        </authorList>
    </citation>
    <scope>NUCLEOTIDE SEQUENCE [LARGE SCALE GENOMIC DNA]</scope>
    <source>
        <strain evidence="1 2">DSM 11115</strain>
    </source>
</reference>
<evidence type="ECO:0000313" key="2">
    <source>
        <dbReference type="Proteomes" id="UP000228535"/>
    </source>
</evidence>
<proteinExistence type="predicted"/>
<evidence type="ECO:0000313" key="1">
    <source>
        <dbReference type="EMBL" id="PJJ54772.1"/>
    </source>
</evidence>
<accession>A0A2M9BA01</accession>
<dbReference type="EMBL" id="PGFA01000002">
    <property type="protein sequence ID" value="PJJ54772.1"/>
    <property type="molecule type" value="Genomic_DNA"/>
</dbReference>
<dbReference type="Proteomes" id="UP000228535">
    <property type="component" value="Unassembled WGS sequence"/>
</dbReference>
<keyword evidence="2" id="KW-1185">Reference proteome</keyword>
<comment type="caution">
    <text evidence="1">The sequence shown here is derived from an EMBL/GenBank/DDBJ whole genome shotgun (WGS) entry which is preliminary data.</text>
</comment>
<name>A0A2M9BA01_9BACT</name>